<proteinExistence type="predicted"/>
<evidence type="ECO:0000256" key="1">
    <source>
        <dbReference type="ARBA" id="ARBA00022500"/>
    </source>
</evidence>
<dbReference type="PANTHER" id="PTHR39452:SF1">
    <property type="entry name" value="CHEY-P PHOSPHATASE CHEX"/>
    <property type="match status" value="1"/>
</dbReference>
<dbReference type="SUPFAM" id="SSF103039">
    <property type="entry name" value="CheC-like"/>
    <property type="match status" value="1"/>
</dbReference>
<gene>
    <name evidence="4" type="ORF">SCALIN_C05_0154</name>
</gene>
<dbReference type="OrthoDB" id="9790435at2"/>
<dbReference type="GO" id="GO:0006935">
    <property type="term" value="P:chemotaxis"/>
    <property type="evidence" value="ECO:0007669"/>
    <property type="project" value="UniProtKB-KW"/>
</dbReference>
<protein>
    <submittedName>
        <fullName evidence="4">Chemotaxis protein</fullName>
    </submittedName>
</protein>
<keyword evidence="2" id="KW-0175">Coiled coil</keyword>
<evidence type="ECO:0000256" key="2">
    <source>
        <dbReference type="SAM" id="Coils"/>
    </source>
</evidence>
<dbReference type="CDD" id="cd17906">
    <property type="entry name" value="CheX"/>
    <property type="match status" value="1"/>
</dbReference>
<dbReference type="InterPro" id="IPR028976">
    <property type="entry name" value="CheC-like_sf"/>
</dbReference>
<dbReference type="RefSeq" id="WP_096893304.1">
    <property type="nucleotide sequence ID" value="NZ_BAOS01000005.1"/>
</dbReference>
<keyword evidence="5" id="KW-1185">Reference proteome</keyword>
<evidence type="ECO:0000313" key="5">
    <source>
        <dbReference type="Proteomes" id="UP000218542"/>
    </source>
</evidence>
<dbReference type="AlphaFoldDB" id="A0A286TW13"/>
<accession>A0A286TW13</accession>
<comment type="caution">
    <text evidence="4">The sequence shown here is derived from an EMBL/GenBank/DDBJ whole genome shotgun (WGS) entry which is preliminary data.</text>
</comment>
<evidence type="ECO:0000259" key="3">
    <source>
        <dbReference type="Pfam" id="PF13690"/>
    </source>
</evidence>
<name>A0A286TW13_9BACT</name>
<feature type="domain" description="Chemotaxis phosphatase CheX-like" evidence="3">
    <location>
        <begin position="54"/>
        <end position="139"/>
    </location>
</feature>
<dbReference type="Proteomes" id="UP000218542">
    <property type="component" value="Unassembled WGS sequence"/>
</dbReference>
<evidence type="ECO:0000313" key="4">
    <source>
        <dbReference type="EMBL" id="GAX60069.1"/>
    </source>
</evidence>
<organism evidence="4 5">
    <name type="scientific">Candidatus Scalindua japonica</name>
    <dbReference type="NCBI Taxonomy" id="1284222"/>
    <lineage>
        <taxon>Bacteria</taxon>
        <taxon>Pseudomonadati</taxon>
        <taxon>Planctomycetota</taxon>
        <taxon>Candidatus Brocadiia</taxon>
        <taxon>Candidatus Brocadiales</taxon>
        <taxon>Candidatus Scalinduaceae</taxon>
        <taxon>Candidatus Scalindua</taxon>
    </lineage>
</organism>
<dbReference type="InterPro" id="IPR028051">
    <property type="entry name" value="CheX-like_dom"/>
</dbReference>
<dbReference type="InterPro" id="IPR038756">
    <property type="entry name" value="CheX-like"/>
</dbReference>
<dbReference type="Gene3D" id="3.40.1550.10">
    <property type="entry name" value="CheC-like"/>
    <property type="match status" value="1"/>
</dbReference>
<feature type="coiled-coil region" evidence="2">
    <location>
        <begin position="177"/>
        <end position="204"/>
    </location>
</feature>
<dbReference type="PANTHER" id="PTHR39452">
    <property type="entry name" value="CHEY-P PHOSPHATASE CHEX"/>
    <property type="match status" value="1"/>
</dbReference>
<dbReference type="Pfam" id="PF13690">
    <property type="entry name" value="CheX"/>
    <property type="match status" value="1"/>
</dbReference>
<dbReference type="EMBL" id="BAOS01000005">
    <property type="protein sequence ID" value="GAX60069.1"/>
    <property type="molecule type" value="Genomic_DNA"/>
</dbReference>
<sequence length="212" mass="23561">MNIGDLEGSIINAIKDATKEAFSTMLMTELHADESFVKNEENVACDLISSLHFFNDKYMVKIALFCDAASACHIAGTMLGMEVSEVDVDVKDAMGEIVNMIAGGAKVKLESRMGELHLLTPWIISARNLKIPSRSDRKTGFIIDSQARFSWVMTKFSFDKGTFIVSVLPNEVPQNSADHSDKDINILQQEIANLKKENLTLRAKFKEVNMVV</sequence>
<reference evidence="5" key="1">
    <citation type="journal article" date="2017" name="Environ. Microbiol. Rep.">
        <title>Genetic Diversity of Marine Anaerobic Ammonium-Oxidizing Bacteria as Revealed by Genomic and Proteomic Analyses of 'Candidatus Scalindua japonica'.</title>
        <authorList>
            <person name="Oshiki M."/>
            <person name="Mizuto K."/>
            <person name="Kimura Z."/>
            <person name="Kindaichi T."/>
            <person name="Satoh H."/>
            <person name="Okabe S."/>
        </authorList>
    </citation>
    <scope>NUCLEOTIDE SEQUENCE [LARGE SCALE GENOMIC DNA]</scope>
    <source>
        <strain evidence="5">husup-a2</strain>
    </source>
</reference>
<keyword evidence="1" id="KW-0145">Chemotaxis</keyword>